<feature type="region of interest" description="Disordered" evidence="1">
    <location>
        <begin position="1"/>
        <end position="47"/>
    </location>
</feature>
<dbReference type="Proteomes" id="UP001066276">
    <property type="component" value="Chromosome 10"/>
</dbReference>
<feature type="region of interest" description="Disordered" evidence="1">
    <location>
        <begin position="64"/>
        <end position="122"/>
    </location>
</feature>
<evidence type="ECO:0000256" key="1">
    <source>
        <dbReference type="SAM" id="MobiDB-lite"/>
    </source>
</evidence>
<protein>
    <submittedName>
        <fullName evidence="2">Uncharacterized protein</fullName>
    </submittedName>
</protein>
<evidence type="ECO:0000313" key="2">
    <source>
        <dbReference type="EMBL" id="KAJ1100288.1"/>
    </source>
</evidence>
<gene>
    <name evidence="2" type="ORF">NDU88_005374</name>
</gene>
<name>A0AAV7MGP5_PLEWA</name>
<dbReference type="AlphaFoldDB" id="A0AAV7MGP5"/>
<accession>A0AAV7MGP5</accession>
<feature type="compositionally biased region" description="Pro residues" evidence="1">
    <location>
        <begin position="16"/>
        <end position="25"/>
    </location>
</feature>
<keyword evidence="3" id="KW-1185">Reference proteome</keyword>
<proteinExistence type="predicted"/>
<organism evidence="2 3">
    <name type="scientific">Pleurodeles waltl</name>
    <name type="common">Iberian ribbed newt</name>
    <dbReference type="NCBI Taxonomy" id="8319"/>
    <lineage>
        <taxon>Eukaryota</taxon>
        <taxon>Metazoa</taxon>
        <taxon>Chordata</taxon>
        <taxon>Craniata</taxon>
        <taxon>Vertebrata</taxon>
        <taxon>Euteleostomi</taxon>
        <taxon>Amphibia</taxon>
        <taxon>Batrachia</taxon>
        <taxon>Caudata</taxon>
        <taxon>Salamandroidea</taxon>
        <taxon>Salamandridae</taxon>
        <taxon>Pleurodelinae</taxon>
        <taxon>Pleurodeles</taxon>
    </lineage>
</organism>
<sequence length="122" mass="13002">MRASLTPGPNRGDLAPGPPRGPPGPAQRSGVTSRRGGHCADPPGPWRALVASLPEQRYIGWGRRFSGVGQGESGDTAAPRSPAPCAQTLSAGWWGGPERGRQWTRDTGTGDNQWDMRCETER</sequence>
<comment type="caution">
    <text evidence="2">The sequence shown here is derived from an EMBL/GenBank/DDBJ whole genome shotgun (WGS) entry which is preliminary data.</text>
</comment>
<reference evidence="2" key="1">
    <citation type="journal article" date="2022" name="bioRxiv">
        <title>Sequencing and chromosome-scale assembly of the giantPleurodeles waltlgenome.</title>
        <authorList>
            <person name="Brown T."/>
            <person name="Elewa A."/>
            <person name="Iarovenko S."/>
            <person name="Subramanian E."/>
            <person name="Araus A.J."/>
            <person name="Petzold A."/>
            <person name="Susuki M."/>
            <person name="Suzuki K.-i.T."/>
            <person name="Hayashi T."/>
            <person name="Toyoda A."/>
            <person name="Oliveira C."/>
            <person name="Osipova E."/>
            <person name="Leigh N.D."/>
            <person name="Simon A."/>
            <person name="Yun M.H."/>
        </authorList>
    </citation>
    <scope>NUCLEOTIDE SEQUENCE</scope>
    <source>
        <strain evidence="2">20211129_DDA</strain>
        <tissue evidence="2">Liver</tissue>
    </source>
</reference>
<dbReference type="EMBL" id="JANPWB010000014">
    <property type="protein sequence ID" value="KAJ1100288.1"/>
    <property type="molecule type" value="Genomic_DNA"/>
</dbReference>
<evidence type="ECO:0000313" key="3">
    <source>
        <dbReference type="Proteomes" id="UP001066276"/>
    </source>
</evidence>